<keyword evidence="2" id="KW-0143">Chaperone</keyword>
<dbReference type="Pfam" id="PF01774">
    <property type="entry name" value="UreD"/>
    <property type="match status" value="1"/>
</dbReference>
<gene>
    <name evidence="3" type="ORF">MNBD_GAMMA13-1915</name>
</gene>
<proteinExistence type="inferred from homology"/>
<feature type="non-terminal residue" evidence="3">
    <location>
        <position position="245"/>
    </location>
</feature>
<dbReference type="GO" id="GO:0016151">
    <property type="term" value="F:nickel cation binding"/>
    <property type="evidence" value="ECO:0007669"/>
    <property type="project" value="InterPro"/>
</dbReference>
<evidence type="ECO:0000256" key="2">
    <source>
        <dbReference type="ARBA" id="ARBA00023186"/>
    </source>
</evidence>
<accession>A0A3B0YS68</accession>
<evidence type="ECO:0000313" key="3">
    <source>
        <dbReference type="EMBL" id="VAW78933.1"/>
    </source>
</evidence>
<dbReference type="AlphaFoldDB" id="A0A3B0YS68"/>
<dbReference type="PANTHER" id="PTHR33643">
    <property type="entry name" value="UREASE ACCESSORY PROTEIN D"/>
    <property type="match status" value="1"/>
</dbReference>
<comment type="similarity">
    <text evidence="1">Belongs to the UreD family.</text>
</comment>
<dbReference type="HAMAP" id="MF_01384">
    <property type="entry name" value="UreD"/>
    <property type="match status" value="1"/>
</dbReference>
<protein>
    <submittedName>
        <fullName evidence="3">Urease accessory protein UreD</fullName>
    </submittedName>
</protein>
<sequence length="245" mass="27716">MHALTQQQPWQANIRLRFARRGVETVLAERCHFGPLRVQRPFYPESRQICHVYLLHPPGGLVSGDHLQVEMQLDKGARTLLTTPGAGKFYRSDGQRSVQQHQHLNIASGACLEWLPQENIFFDGVRADTLTRVDLHGDANFIGWDIACLGRPASSEILRRCSLRQRFEVWRDHQPLWLERSTYSENCAVFEAGWGLRGHGVVGSLVCTSSDTQLVQQVREAVKVEEGALFGVTQLDEVLVCRYLG</sequence>
<reference evidence="3" key="1">
    <citation type="submission" date="2018-06" db="EMBL/GenBank/DDBJ databases">
        <authorList>
            <person name="Zhirakovskaya E."/>
        </authorList>
    </citation>
    <scope>NUCLEOTIDE SEQUENCE</scope>
</reference>
<organism evidence="3">
    <name type="scientific">hydrothermal vent metagenome</name>
    <dbReference type="NCBI Taxonomy" id="652676"/>
    <lineage>
        <taxon>unclassified sequences</taxon>
        <taxon>metagenomes</taxon>
        <taxon>ecological metagenomes</taxon>
    </lineage>
</organism>
<dbReference type="EMBL" id="UOFK01000174">
    <property type="protein sequence ID" value="VAW78933.1"/>
    <property type="molecule type" value="Genomic_DNA"/>
</dbReference>
<dbReference type="PANTHER" id="PTHR33643:SF1">
    <property type="entry name" value="UREASE ACCESSORY PROTEIN D"/>
    <property type="match status" value="1"/>
</dbReference>
<name>A0A3B0YS68_9ZZZZ</name>
<evidence type="ECO:0000256" key="1">
    <source>
        <dbReference type="ARBA" id="ARBA00007177"/>
    </source>
</evidence>
<dbReference type="InterPro" id="IPR002669">
    <property type="entry name" value="UreD"/>
</dbReference>